<keyword evidence="13" id="KW-1185">Reference proteome</keyword>
<keyword evidence="3 10" id="KW-0662">Pyridine nucleotide biosynthesis</keyword>
<evidence type="ECO:0000256" key="3">
    <source>
        <dbReference type="ARBA" id="ARBA00022642"/>
    </source>
</evidence>
<evidence type="ECO:0000256" key="4">
    <source>
        <dbReference type="ARBA" id="ARBA00022679"/>
    </source>
</evidence>
<evidence type="ECO:0000313" key="12">
    <source>
        <dbReference type="EMBL" id="MCU9613949.1"/>
    </source>
</evidence>
<dbReference type="EC" id="2.7.7.18" evidence="10"/>
<sequence>MKKIGILGGTFDPPHIGHLIIADQVLQKYRLNEIWFMPNHVPPHKIKDSNTTDANRLTMLQLAINNHRSFKIESIELEREGKSYTYDTMVLLKEREKDTQFYFIIGADMVEYLPKWYKIDELVQLVQFIGVNRPFYKRETRYPVQFIDIPSIHISSSMIREKIVKGESVNYLIPDNIIHYIEENGLYGSK</sequence>
<comment type="caution">
    <text evidence="12">The sequence shown here is derived from an EMBL/GenBank/DDBJ whole genome shotgun (WGS) entry which is preliminary data.</text>
</comment>
<dbReference type="GO" id="GO:0004515">
    <property type="term" value="F:nicotinate-nucleotide adenylyltransferase activity"/>
    <property type="evidence" value="ECO:0007669"/>
    <property type="project" value="UniProtKB-UniRule"/>
</dbReference>
<dbReference type="Proteomes" id="UP001209318">
    <property type="component" value="Unassembled WGS sequence"/>
</dbReference>
<accession>A0AAE3IW45</accession>
<name>A0AAE3IW45_9BACI</name>
<evidence type="ECO:0000256" key="9">
    <source>
        <dbReference type="ARBA" id="ARBA00048721"/>
    </source>
</evidence>
<dbReference type="RefSeq" id="WP_263073184.1">
    <property type="nucleotide sequence ID" value="NZ_JAOUSF010000003.1"/>
</dbReference>
<keyword evidence="6 10" id="KW-0547">Nucleotide-binding</keyword>
<dbReference type="NCBIfam" id="TIGR00482">
    <property type="entry name" value="nicotinate (nicotinamide) nucleotide adenylyltransferase"/>
    <property type="match status" value="1"/>
</dbReference>
<evidence type="ECO:0000256" key="1">
    <source>
        <dbReference type="ARBA" id="ARBA00002324"/>
    </source>
</evidence>
<evidence type="ECO:0000256" key="6">
    <source>
        <dbReference type="ARBA" id="ARBA00022741"/>
    </source>
</evidence>
<dbReference type="InterPro" id="IPR004821">
    <property type="entry name" value="Cyt_trans-like"/>
</dbReference>
<keyword evidence="5 10" id="KW-0548">Nucleotidyltransferase</keyword>
<comment type="function">
    <text evidence="1 10">Catalyzes the reversible adenylation of nicotinate mononucleotide (NaMN) to nicotinic acid adenine dinucleotide (NaAD).</text>
</comment>
<evidence type="ECO:0000256" key="10">
    <source>
        <dbReference type="HAMAP-Rule" id="MF_00244"/>
    </source>
</evidence>
<gene>
    <name evidence="10" type="primary">nadD</name>
    <name evidence="12" type="ORF">OEV98_10285</name>
</gene>
<dbReference type="CDD" id="cd02165">
    <property type="entry name" value="NMNAT"/>
    <property type="match status" value="1"/>
</dbReference>
<dbReference type="PANTHER" id="PTHR39321:SF3">
    <property type="entry name" value="PHOSPHOPANTETHEINE ADENYLYLTRANSFERASE"/>
    <property type="match status" value="1"/>
</dbReference>
<feature type="domain" description="Cytidyltransferase-like" evidence="11">
    <location>
        <begin position="6"/>
        <end position="162"/>
    </location>
</feature>
<dbReference type="InterPro" id="IPR014729">
    <property type="entry name" value="Rossmann-like_a/b/a_fold"/>
</dbReference>
<evidence type="ECO:0000259" key="11">
    <source>
        <dbReference type="Pfam" id="PF01467"/>
    </source>
</evidence>
<evidence type="ECO:0000256" key="5">
    <source>
        <dbReference type="ARBA" id="ARBA00022695"/>
    </source>
</evidence>
<evidence type="ECO:0000313" key="13">
    <source>
        <dbReference type="Proteomes" id="UP001209318"/>
    </source>
</evidence>
<organism evidence="12 13">
    <name type="scientific">Perspicuibacillus lycopersici</name>
    <dbReference type="NCBI Taxonomy" id="1325689"/>
    <lineage>
        <taxon>Bacteria</taxon>
        <taxon>Bacillati</taxon>
        <taxon>Bacillota</taxon>
        <taxon>Bacilli</taxon>
        <taxon>Bacillales</taxon>
        <taxon>Bacillaceae</taxon>
        <taxon>Perspicuibacillus</taxon>
    </lineage>
</organism>
<keyword evidence="4 10" id="KW-0808">Transferase</keyword>
<evidence type="ECO:0000256" key="8">
    <source>
        <dbReference type="ARBA" id="ARBA00023027"/>
    </source>
</evidence>
<dbReference type="InterPro" id="IPR005248">
    <property type="entry name" value="NadD/NMNAT"/>
</dbReference>
<keyword evidence="7 10" id="KW-0067">ATP-binding</keyword>
<dbReference type="Gene3D" id="3.40.50.620">
    <property type="entry name" value="HUPs"/>
    <property type="match status" value="1"/>
</dbReference>
<proteinExistence type="inferred from homology"/>
<dbReference type="SUPFAM" id="SSF52374">
    <property type="entry name" value="Nucleotidylyl transferase"/>
    <property type="match status" value="1"/>
</dbReference>
<protein>
    <recommendedName>
        <fullName evidence="10">Probable nicotinate-nucleotide adenylyltransferase</fullName>
        <ecNumber evidence="10">2.7.7.18</ecNumber>
    </recommendedName>
    <alternativeName>
        <fullName evidence="10">Deamido-NAD(+) diphosphorylase</fullName>
    </alternativeName>
    <alternativeName>
        <fullName evidence="10">Deamido-NAD(+) pyrophosphorylase</fullName>
    </alternativeName>
    <alternativeName>
        <fullName evidence="10">Nicotinate mononucleotide adenylyltransferase</fullName>
        <shortName evidence="10">NaMN adenylyltransferase</shortName>
    </alternativeName>
</protein>
<comment type="catalytic activity">
    <reaction evidence="9 10">
        <text>nicotinate beta-D-ribonucleotide + ATP + H(+) = deamido-NAD(+) + diphosphate</text>
        <dbReference type="Rhea" id="RHEA:22860"/>
        <dbReference type="ChEBI" id="CHEBI:15378"/>
        <dbReference type="ChEBI" id="CHEBI:30616"/>
        <dbReference type="ChEBI" id="CHEBI:33019"/>
        <dbReference type="ChEBI" id="CHEBI:57502"/>
        <dbReference type="ChEBI" id="CHEBI:58437"/>
        <dbReference type="EC" id="2.7.7.18"/>
    </reaction>
</comment>
<dbReference type="AlphaFoldDB" id="A0AAE3IW45"/>
<dbReference type="EMBL" id="JAOUSF010000003">
    <property type="protein sequence ID" value="MCU9613949.1"/>
    <property type="molecule type" value="Genomic_DNA"/>
</dbReference>
<dbReference type="HAMAP" id="MF_00244">
    <property type="entry name" value="NaMN_adenylyltr"/>
    <property type="match status" value="1"/>
</dbReference>
<dbReference type="NCBIfam" id="TIGR00125">
    <property type="entry name" value="cyt_tran_rel"/>
    <property type="match status" value="1"/>
</dbReference>
<dbReference type="NCBIfam" id="NF000841">
    <property type="entry name" value="PRK00071.1-4"/>
    <property type="match status" value="1"/>
</dbReference>
<evidence type="ECO:0000256" key="2">
    <source>
        <dbReference type="ARBA" id="ARBA00005019"/>
    </source>
</evidence>
<comment type="pathway">
    <text evidence="2 10">Cofactor biosynthesis; NAD(+) biosynthesis; deamido-NAD(+) from nicotinate D-ribonucleotide: step 1/1.</text>
</comment>
<dbReference type="GO" id="GO:0005524">
    <property type="term" value="F:ATP binding"/>
    <property type="evidence" value="ECO:0007669"/>
    <property type="project" value="UniProtKB-KW"/>
</dbReference>
<dbReference type="Pfam" id="PF01467">
    <property type="entry name" value="CTP_transf_like"/>
    <property type="match status" value="1"/>
</dbReference>
<dbReference type="GO" id="GO:0009435">
    <property type="term" value="P:NAD+ biosynthetic process"/>
    <property type="evidence" value="ECO:0007669"/>
    <property type="project" value="UniProtKB-UniRule"/>
</dbReference>
<dbReference type="NCBIfam" id="NF000840">
    <property type="entry name" value="PRK00071.1-3"/>
    <property type="match status" value="1"/>
</dbReference>
<dbReference type="PANTHER" id="PTHR39321">
    <property type="entry name" value="NICOTINATE-NUCLEOTIDE ADENYLYLTRANSFERASE-RELATED"/>
    <property type="match status" value="1"/>
</dbReference>
<evidence type="ECO:0000256" key="7">
    <source>
        <dbReference type="ARBA" id="ARBA00022840"/>
    </source>
</evidence>
<reference evidence="12" key="1">
    <citation type="submission" date="2022-10" db="EMBL/GenBank/DDBJ databases">
        <title>Description of Fervidibacillus gen. nov. in the family Fervidibacillaceae fam. nov. with two species, Fervidibacillus albus sp. nov., and Fervidibacillus halotolerans sp. nov., isolated from tidal flat sediments.</title>
        <authorList>
            <person name="Kwon K.K."/>
            <person name="Yang S.-H."/>
        </authorList>
    </citation>
    <scope>NUCLEOTIDE SEQUENCE</scope>
    <source>
        <strain evidence="12">JCM 19140</strain>
    </source>
</reference>
<dbReference type="FunFam" id="3.40.50.620:FF:000079">
    <property type="entry name" value="Probable nicotinate-nucleotide adenylyltransferase"/>
    <property type="match status" value="1"/>
</dbReference>
<keyword evidence="8 10" id="KW-0520">NAD</keyword>
<comment type="similarity">
    <text evidence="10">Belongs to the NadD family.</text>
</comment>